<proteinExistence type="predicted"/>
<gene>
    <name evidence="4" type="ORF">FYJ35_12950</name>
</gene>
<evidence type="ECO:0000313" key="5">
    <source>
        <dbReference type="Proteomes" id="UP000481852"/>
    </source>
</evidence>
<dbReference type="InterPro" id="IPR036162">
    <property type="entry name" value="Resolvase-like_N_sf"/>
</dbReference>
<evidence type="ECO:0008006" key="6">
    <source>
        <dbReference type="Google" id="ProtNLM"/>
    </source>
</evidence>
<dbReference type="Pfam" id="PF07508">
    <property type="entry name" value="Recombinase"/>
    <property type="match status" value="1"/>
</dbReference>
<accession>A0A6L5XA61</accession>
<comment type="caution">
    <text evidence="4">The sequence shown here is derived from an EMBL/GenBank/DDBJ whole genome shotgun (WGS) entry which is preliminary data.</text>
</comment>
<evidence type="ECO:0000256" key="1">
    <source>
        <dbReference type="SAM" id="Coils"/>
    </source>
</evidence>
<dbReference type="AlphaFoldDB" id="A0A6L5XA61"/>
<keyword evidence="1" id="KW-0175">Coiled coil</keyword>
<keyword evidence="5" id="KW-1185">Reference proteome</keyword>
<name>A0A6L5XA61_9FIRM</name>
<dbReference type="Gene3D" id="3.90.1750.20">
    <property type="entry name" value="Putative Large Serine Recombinase, Chain B, Domain 2"/>
    <property type="match status" value="1"/>
</dbReference>
<dbReference type="Proteomes" id="UP000481852">
    <property type="component" value="Unassembled WGS sequence"/>
</dbReference>
<organism evidence="4 5">
    <name type="scientific">Porcincola intestinalis</name>
    <dbReference type="NCBI Taxonomy" id="2606632"/>
    <lineage>
        <taxon>Bacteria</taxon>
        <taxon>Bacillati</taxon>
        <taxon>Bacillota</taxon>
        <taxon>Clostridia</taxon>
        <taxon>Lachnospirales</taxon>
        <taxon>Lachnospiraceae</taxon>
        <taxon>Porcincola</taxon>
    </lineage>
</organism>
<protein>
    <recommendedName>
        <fullName evidence="6">Recombinase</fullName>
    </recommendedName>
</protein>
<dbReference type="InterPro" id="IPR050639">
    <property type="entry name" value="SSR_resolvase"/>
</dbReference>
<dbReference type="PANTHER" id="PTHR30461:SF23">
    <property type="entry name" value="DNA RECOMBINASE-RELATED"/>
    <property type="match status" value="1"/>
</dbReference>
<dbReference type="Pfam" id="PF00239">
    <property type="entry name" value="Resolvase"/>
    <property type="match status" value="1"/>
</dbReference>
<dbReference type="SUPFAM" id="SSF53041">
    <property type="entry name" value="Resolvase-like"/>
    <property type="match status" value="1"/>
</dbReference>
<dbReference type="InterPro" id="IPR011109">
    <property type="entry name" value="DNA_bind_recombinase_dom"/>
</dbReference>
<sequence length="459" mass="52741">MRDNYAWAKRKEILVIGEYIDRAISGTKDKRPKFQRLISDASTRKFQLVIVWKLDRFARNRYDSAIYKAKLKKYGVKVVSVMENITDSPEGIISEGLLESMAEYYSANLSENTKRGKRETALKGHWNGGHLPYGYKVEKGKLVPDEKTAPIVRYLFEQYASGRAKADLIREMESKGIKSPNGNLLTYGSFNSVLRNPVYIGKGTFKGDIVEGMAVPLVDEETFKKVQAQIKLRSRAPAARKAKVEYLLSGKLYCGTCGEAMVGVSGTSKSKMIYHYYRCSHRKHPYRCPKKNEKKEDLEQFVVNKTLEYILEPDQIEYISERVVREYKKNFSEVQIHELESRLKKIEGELDRLVDTLSDAPKSVHGRIYAHIENLEVQRADTQEDLSKMKVAAGIGLSKEEVSAWLYKFTTGDINDDKFCHNIIDTFINSVYVYDDHIVIFYNIRSGMNVEKKRWPSLI</sequence>
<dbReference type="Gene3D" id="3.40.50.1390">
    <property type="entry name" value="Resolvase, N-terminal catalytic domain"/>
    <property type="match status" value="1"/>
</dbReference>
<dbReference type="Pfam" id="PF13408">
    <property type="entry name" value="Zn_ribbon_recom"/>
    <property type="match status" value="1"/>
</dbReference>
<dbReference type="InterPro" id="IPR006119">
    <property type="entry name" value="Resolv_N"/>
</dbReference>
<dbReference type="GO" id="GO:0000150">
    <property type="term" value="F:DNA strand exchange activity"/>
    <property type="evidence" value="ECO:0007669"/>
    <property type="project" value="InterPro"/>
</dbReference>
<evidence type="ECO:0000313" key="4">
    <source>
        <dbReference type="EMBL" id="MSS15926.1"/>
    </source>
</evidence>
<dbReference type="SMART" id="SM00857">
    <property type="entry name" value="Resolvase"/>
    <property type="match status" value="1"/>
</dbReference>
<evidence type="ECO:0000259" key="3">
    <source>
        <dbReference type="PROSITE" id="PS51737"/>
    </source>
</evidence>
<dbReference type="InterPro" id="IPR025827">
    <property type="entry name" value="Zn_ribbon_recom_dom"/>
</dbReference>
<reference evidence="4 5" key="1">
    <citation type="submission" date="2019-08" db="EMBL/GenBank/DDBJ databases">
        <title>In-depth cultivation of the pig gut microbiome towards novel bacterial diversity and tailored functional studies.</title>
        <authorList>
            <person name="Wylensek D."/>
            <person name="Hitch T.C.A."/>
            <person name="Clavel T."/>
        </authorList>
    </citation>
    <scope>NUCLEOTIDE SEQUENCE [LARGE SCALE GENOMIC DNA]</scope>
    <source>
        <strain evidence="4 5">Oil+RF-744-WCA-WT-11</strain>
    </source>
</reference>
<dbReference type="PANTHER" id="PTHR30461">
    <property type="entry name" value="DNA-INVERTASE FROM LAMBDOID PROPHAGE"/>
    <property type="match status" value="1"/>
</dbReference>
<dbReference type="InterPro" id="IPR038109">
    <property type="entry name" value="DNA_bind_recomb_sf"/>
</dbReference>
<feature type="domain" description="Resolvase/invertase-type recombinase catalytic" evidence="2">
    <location>
        <begin position="1"/>
        <end position="124"/>
    </location>
</feature>
<dbReference type="GO" id="GO:0003677">
    <property type="term" value="F:DNA binding"/>
    <property type="evidence" value="ECO:0007669"/>
    <property type="project" value="InterPro"/>
</dbReference>
<dbReference type="EMBL" id="VULZ01000018">
    <property type="protein sequence ID" value="MSS15926.1"/>
    <property type="molecule type" value="Genomic_DNA"/>
</dbReference>
<feature type="domain" description="Recombinase" evidence="3">
    <location>
        <begin position="132"/>
        <end position="236"/>
    </location>
</feature>
<dbReference type="PROSITE" id="PS51736">
    <property type="entry name" value="RECOMBINASES_3"/>
    <property type="match status" value="1"/>
</dbReference>
<dbReference type="CDD" id="cd00338">
    <property type="entry name" value="Ser_Recombinase"/>
    <property type="match status" value="1"/>
</dbReference>
<evidence type="ECO:0000259" key="2">
    <source>
        <dbReference type="PROSITE" id="PS51736"/>
    </source>
</evidence>
<dbReference type="PROSITE" id="PS51737">
    <property type="entry name" value="RECOMBINASE_DNA_BIND"/>
    <property type="match status" value="1"/>
</dbReference>
<feature type="coiled-coil region" evidence="1">
    <location>
        <begin position="329"/>
        <end position="392"/>
    </location>
</feature>